<proteinExistence type="predicted"/>
<dbReference type="RefSeq" id="WP_118927367.1">
    <property type="nucleotide sequence ID" value="NZ_QXGH01000027.1"/>
</dbReference>
<dbReference type="InterPro" id="IPR029045">
    <property type="entry name" value="ClpP/crotonase-like_dom_sf"/>
</dbReference>
<dbReference type="CDD" id="cd06558">
    <property type="entry name" value="crotonase-like"/>
    <property type="match status" value="1"/>
</dbReference>
<keyword evidence="2" id="KW-1185">Reference proteome</keyword>
<keyword evidence="1" id="KW-0413">Isomerase</keyword>
<dbReference type="InterPro" id="IPR001753">
    <property type="entry name" value="Enoyl-CoA_hydra/iso"/>
</dbReference>
<accession>A0A417XX13</accession>
<gene>
    <name evidence="1" type="ORF">D0Z08_21780</name>
</gene>
<dbReference type="GO" id="GO:0016853">
    <property type="term" value="F:isomerase activity"/>
    <property type="evidence" value="ECO:0007669"/>
    <property type="project" value="UniProtKB-KW"/>
</dbReference>
<organism evidence="1 2">
    <name type="scientific">Nocardioides immobilis</name>
    <dbReference type="NCBI Taxonomy" id="2049295"/>
    <lineage>
        <taxon>Bacteria</taxon>
        <taxon>Bacillati</taxon>
        <taxon>Actinomycetota</taxon>
        <taxon>Actinomycetes</taxon>
        <taxon>Propionibacteriales</taxon>
        <taxon>Nocardioidaceae</taxon>
        <taxon>Nocardioides</taxon>
    </lineage>
</organism>
<evidence type="ECO:0000313" key="1">
    <source>
        <dbReference type="EMBL" id="RHW25064.1"/>
    </source>
</evidence>
<protein>
    <submittedName>
        <fullName evidence="1">Enoyl-CoA hydratase/isomerase family protein</fullName>
    </submittedName>
</protein>
<evidence type="ECO:0000313" key="2">
    <source>
        <dbReference type="Proteomes" id="UP000283644"/>
    </source>
</evidence>
<sequence>MNTPRHDDLHGFQIDDLGSGILLARFAGGELGLFGRDDAPHLVDLVQRADRDPGVRAVVLTGSHPGRFISHADLAWLQEDGSVIPPVSRRVTGAVARIAHQLNRTRASRWLARKTPMTGAIQLDSMHRALTLMTTSSTIFVAALNGSALGVGAEISWACDLRLMADGDYFIGHPEILLGFAPGAGGTQRLPQLIGSHRALVAILEGKPFPAEDALAVGMIDEIVPPADLLARAVERATHLAARTPEAIAAVKRAVNVGGTMSMADGLHIERTEFLASLPQVAAQEIMLSYLGDTALHGELPLYQPGGYAAALQRGNAADNSQPRK</sequence>
<dbReference type="EMBL" id="QXGH01000027">
    <property type="protein sequence ID" value="RHW25064.1"/>
    <property type="molecule type" value="Genomic_DNA"/>
</dbReference>
<dbReference type="Pfam" id="PF00378">
    <property type="entry name" value="ECH_1"/>
    <property type="match status" value="1"/>
</dbReference>
<name>A0A417XX13_9ACTN</name>
<dbReference type="Proteomes" id="UP000283644">
    <property type="component" value="Unassembled WGS sequence"/>
</dbReference>
<dbReference type="GO" id="GO:0006635">
    <property type="term" value="P:fatty acid beta-oxidation"/>
    <property type="evidence" value="ECO:0007669"/>
    <property type="project" value="TreeGrafter"/>
</dbReference>
<dbReference type="PANTHER" id="PTHR11941">
    <property type="entry name" value="ENOYL-COA HYDRATASE-RELATED"/>
    <property type="match status" value="1"/>
</dbReference>
<dbReference type="Gene3D" id="3.90.226.10">
    <property type="entry name" value="2-enoyl-CoA Hydratase, Chain A, domain 1"/>
    <property type="match status" value="1"/>
</dbReference>
<dbReference type="PANTHER" id="PTHR11941:SF54">
    <property type="entry name" value="ENOYL-COA HYDRATASE, MITOCHONDRIAL"/>
    <property type="match status" value="1"/>
</dbReference>
<comment type="caution">
    <text evidence="1">The sequence shown here is derived from an EMBL/GenBank/DDBJ whole genome shotgun (WGS) entry which is preliminary data.</text>
</comment>
<dbReference type="AlphaFoldDB" id="A0A417XX13"/>
<dbReference type="SUPFAM" id="SSF52096">
    <property type="entry name" value="ClpP/crotonase"/>
    <property type="match status" value="1"/>
</dbReference>
<reference evidence="1 2" key="1">
    <citation type="submission" date="2018-09" db="EMBL/GenBank/DDBJ databases">
        <title>Genome sequencing of Nocardioides immobilis CCTCC AB 2017083 for comparison to Nocardioides silvaticus.</title>
        <authorList>
            <person name="Li C."/>
            <person name="Wang G."/>
        </authorList>
    </citation>
    <scope>NUCLEOTIDE SEQUENCE [LARGE SCALE GENOMIC DNA]</scope>
    <source>
        <strain evidence="1 2">CCTCC AB 2017083</strain>
    </source>
</reference>
<dbReference type="OrthoDB" id="9775794at2"/>